<dbReference type="PANTHER" id="PTHR44520">
    <property type="entry name" value="RESPONSE REGULATOR RCP1-RELATED"/>
    <property type="match status" value="1"/>
</dbReference>
<accession>A0ABR8FQ24</accession>
<keyword evidence="1" id="KW-0597">Phosphoprotein</keyword>
<dbReference type="Pfam" id="PF00072">
    <property type="entry name" value="Response_reg"/>
    <property type="match status" value="1"/>
</dbReference>
<feature type="domain" description="Response regulatory" evidence="2">
    <location>
        <begin position="9"/>
        <end position="137"/>
    </location>
</feature>
<evidence type="ECO:0000259" key="2">
    <source>
        <dbReference type="PROSITE" id="PS50110"/>
    </source>
</evidence>
<evidence type="ECO:0000256" key="1">
    <source>
        <dbReference type="PROSITE-ProRule" id="PRU00169"/>
    </source>
</evidence>
<sequence length="165" mass="18549">MKGRQPTVTILMADDDEDDSMLIREAITVSKLPIDLHNVSNGEELMDYLHRRGQYADSTLAPRPGLILLDLNMPKKNGLEVLEEIKTDPELRTIPIIVLTTSKAEENIHHTYSLGANSYIVKPMTFSALVELMETFGKYWFEIVELPLAVVGGENEEKPNQSSTH</sequence>
<dbReference type="InterPro" id="IPR052893">
    <property type="entry name" value="TCS_response_regulator"/>
</dbReference>
<dbReference type="CDD" id="cd17557">
    <property type="entry name" value="REC_Rcp-like"/>
    <property type="match status" value="1"/>
</dbReference>
<name>A0ABR8FQ24_9NOSO</name>
<organism evidence="3 4">
    <name type="scientific">Nostoc spongiaeforme FACHB-130</name>
    <dbReference type="NCBI Taxonomy" id="1357510"/>
    <lineage>
        <taxon>Bacteria</taxon>
        <taxon>Bacillati</taxon>
        <taxon>Cyanobacteriota</taxon>
        <taxon>Cyanophyceae</taxon>
        <taxon>Nostocales</taxon>
        <taxon>Nostocaceae</taxon>
        <taxon>Nostoc</taxon>
    </lineage>
</organism>
<protein>
    <submittedName>
        <fullName evidence="3">Response regulator</fullName>
    </submittedName>
</protein>
<dbReference type="EMBL" id="JACJTB010000003">
    <property type="protein sequence ID" value="MBD2593550.1"/>
    <property type="molecule type" value="Genomic_DNA"/>
</dbReference>
<dbReference type="SMART" id="SM00448">
    <property type="entry name" value="REC"/>
    <property type="match status" value="1"/>
</dbReference>
<dbReference type="SUPFAM" id="SSF52172">
    <property type="entry name" value="CheY-like"/>
    <property type="match status" value="1"/>
</dbReference>
<gene>
    <name evidence="3" type="ORF">H6G74_04300</name>
</gene>
<proteinExistence type="predicted"/>
<keyword evidence="4" id="KW-1185">Reference proteome</keyword>
<dbReference type="PROSITE" id="PS50110">
    <property type="entry name" value="RESPONSE_REGULATORY"/>
    <property type="match status" value="1"/>
</dbReference>
<dbReference type="RefSeq" id="WP_190966493.1">
    <property type="nucleotide sequence ID" value="NZ_JACJTB010000003.1"/>
</dbReference>
<dbReference type="PANTHER" id="PTHR44520:SF2">
    <property type="entry name" value="RESPONSE REGULATOR RCP1"/>
    <property type="match status" value="1"/>
</dbReference>
<dbReference type="InterPro" id="IPR011006">
    <property type="entry name" value="CheY-like_superfamily"/>
</dbReference>
<evidence type="ECO:0000313" key="3">
    <source>
        <dbReference type="EMBL" id="MBD2593550.1"/>
    </source>
</evidence>
<evidence type="ECO:0000313" key="4">
    <source>
        <dbReference type="Proteomes" id="UP000603457"/>
    </source>
</evidence>
<feature type="modified residue" description="4-aspartylphosphate" evidence="1">
    <location>
        <position position="70"/>
    </location>
</feature>
<reference evidence="3 4" key="1">
    <citation type="journal article" date="2020" name="ISME J.">
        <title>Comparative genomics reveals insights into cyanobacterial evolution and habitat adaptation.</title>
        <authorList>
            <person name="Chen M.Y."/>
            <person name="Teng W.K."/>
            <person name="Zhao L."/>
            <person name="Hu C.X."/>
            <person name="Zhou Y.K."/>
            <person name="Han B.P."/>
            <person name="Song L.R."/>
            <person name="Shu W.S."/>
        </authorList>
    </citation>
    <scope>NUCLEOTIDE SEQUENCE [LARGE SCALE GENOMIC DNA]</scope>
    <source>
        <strain evidence="3 4">FACHB-130</strain>
    </source>
</reference>
<dbReference type="Gene3D" id="3.40.50.2300">
    <property type="match status" value="1"/>
</dbReference>
<dbReference type="InterPro" id="IPR001789">
    <property type="entry name" value="Sig_transdc_resp-reg_receiver"/>
</dbReference>
<comment type="caution">
    <text evidence="3">The sequence shown here is derived from an EMBL/GenBank/DDBJ whole genome shotgun (WGS) entry which is preliminary data.</text>
</comment>
<dbReference type="Proteomes" id="UP000603457">
    <property type="component" value="Unassembled WGS sequence"/>
</dbReference>